<keyword evidence="2" id="KW-1185">Reference proteome</keyword>
<dbReference type="AlphaFoldDB" id="A0A5P1F586"/>
<feature type="non-terminal residue" evidence="1">
    <location>
        <position position="63"/>
    </location>
</feature>
<sequence length="63" mass="6795">MAYKVRVYVFGRVIKRDLGLFEGNDGVLAGGVAHRITAEAADVADTTYALLNVGNQSSYLLAY</sequence>
<accession>A0A5P1F586</accession>
<proteinExistence type="predicted"/>
<dbReference type="EMBL" id="CM007384">
    <property type="protein sequence ID" value="ONK73284.1"/>
    <property type="molecule type" value="Genomic_DNA"/>
</dbReference>
<dbReference type="Proteomes" id="UP000243459">
    <property type="component" value="Chromosome 4"/>
</dbReference>
<gene>
    <name evidence="1" type="ORF">A4U43_C04F29330</name>
</gene>
<dbReference type="Gramene" id="ONK73284">
    <property type="protein sequence ID" value="ONK73284"/>
    <property type="gene ID" value="A4U43_C04F29330"/>
</dbReference>
<organism evidence="1 2">
    <name type="scientific">Asparagus officinalis</name>
    <name type="common">Garden asparagus</name>
    <dbReference type="NCBI Taxonomy" id="4686"/>
    <lineage>
        <taxon>Eukaryota</taxon>
        <taxon>Viridiplantae</taxon>
        <taxon>Streptophyta</taxon>
        <taxon>Embryophyta</taxon>
        <taxon>Tracheophyta</taxon>
        <taxon>Spermatophyta</taxon>
        <taxon>Magnoliopsida</taxon>
        <taxon>Liliopsida</taxon>
        <taxon>Asparagales</taxon>
        <taxon>Asparagaceae</taxon>
        <taxon>Asparagoideae</taxon>
        <taxon>Asparagus</taxon>
    </lineage>
</organism>
<evidence type="ECO:0000313" key="1">
    <source>
        <dbReference type="EMBL" id="ONK73284.1"/>
    </source>
</evidence>
<evidence type="ECO:0000313" key="2">
    <source>
        <dbReference type="Proteomes" id="UP000243459"/>
    </source>
</evidence>
<name>A0A5P1F586_ASPOF</name>
<reference evidence="2" key="1">
    <citation type="journal article" date="2017" name="Nat. Commun.">
        <title>The asparagus genome sheds light on the origin and evolution of a young Y chromosome.</title>
        <authorList>
            <person name="Harkess A."/>
            <person name="Zhou J."/>
            <person name="Xu C."/>
            <person name="Bowers J.E."/>
            <person name="Van der Hulst R."/>
            <person name="Ayyampalayam S."/>
            <person name="Mercati F."/>
            <person name="Riccardi P."/>
            <person name="McKain M.R."/>
            <person name="Kakrana A."/>
            <person name="Tang H."/>
            <person name="Ray J."/>
            <person name="Groenendijk J."/>
            <person name="Arikit S."/>
            <person name="Mathioni S.M."/>
            <person name="Nakano M."/>
            <person name="Shan H."/>
            <person name="Telgmann-Rauber A."/>
            <person name="Kanno A."/>
            <person name="Yue Z."/>
            <person name="Chen H."/>
            <person name="Li W."/>
            <person name="Chen Y."/>
            <person name="Xu X."/>
            <person name="Zhang Y."/>
            <person name="Luo S."/>
            <person name="Chen H."/>
            <person name="Gao J."/>
            <person name="Mao Z."/>
            <person name="Pires J.C."/>
            <person name="Luo M."/>
            <person name="Kudrna D."/>
            <person name="Wing R.A."/>
            <person name="Meyers B.C."/>
            <person name="Yi K."/>
            <person name="Kong H."/>
            <person name="Lavrijsen P."/>
            <person name="Sunseri F."/>
            <person name="Falavigna A."/>
            <person name="Ye Y."/>
            <person name="Leebens-Mack J.H."/>
            <person name="Chen G."/>
        </authorList>
    </citation>
    <scope>NUCLEOTIDE SEQUENCE [LARGE SCALE GENOMIC DNA]</scope>
    <source>
        <strain evidence="2">cv. DH0086</strain>
    </source>
</reference>
<protein>
    <submittedName>
        <fullName evidence="1">Uncharacterized protein</fullName>
    </submittedName>
</protein>